<dbReference type="OrthoDB" id="8947657at2759"/>
<keyword evidence="10" id="KW-1133">Transmembrane helix</keyword>
<keyword evidence="2" id="KW-1003">Cell membrane</keyword>
<dbReference type="GO" id="GO:0009617">
    <property type="term" value="P:response to bacterium"/>
    <property type="evidence" value="ECO:0007669"/>
    <property type="project" value="TreeGrafter"/>
</dbReference>
<sequence length="277" mass="31324">MKLVSFLWVVAVSTCLEFSMAQTVTQSQRQISVQEAQTVTLECTYDTSDSYYYLFWYKQPSSREMIFIIQQESFNPQTAPQNRYSVNFQKAAKSINLMISDSQLEDAAMYFCAYNKKLCASSGTGNYGLIFGKGTKLSVTPNITHPDPAVYQLRSPKSSITSVCLFTDFKSSDNQPDISNSKVLSTDATVLTMKTMDSKSNGVLAWSDTKNFICNDTFKDMNFYSSSESLCDAKLVEESFETDMNLNFQNLFVIGLRILLLKVTGFNLLMTLRLWSR</sequence>
<gene>
    <name evidence="14" type="primary">LOC102818564</name>
</gene>
<evidence type="ECO:0000256" key="8">
    <source>
        <dbReference type="ARBA" id="ARBA00023170"/>
    </source>
</evidence>
<dbReference type="InterPro" id="IPR036179">
    <property type="entry name" value="Ig-like_dom_sf"/>
</dbReference>
<dbReference type="SMART" id="SM00406">
    <property type="entry name" value="IGv"/>
    <property type="match status" value="1"/>
</dbReference>
<dbReference type="RefSeq" id="XP_006835597.1">
    <property type="nucleotide sequence ID" value="XM_006835534.1"/>
</dbReference>
<dbReference type="GeneID" id="102818564"/>
<evidence type="ECO:0000256" key="2">
    <source>
        <dbReference type="ARBA" id="ARBA00022475"/>
    </source>
</evidence>
<evidence type="ECO:0000256" key="7">
    <source>
        <dbReference type="ARBA" id="ARBA00023157"/>
    </source>
</evidence>
<evidence type="ECO:0000313" key="13">
    <source>
        <dbReference type="Proteomes" id="UP000504623"/>
    </source>
</evidence>
<dbReference type="GO" id="GO:0002250">
    <property type="term" value="P:adaptive immune response"/>
    <property type="evidence" value="ECO:0007669"/>
    <property type="project" value="UniProtKB-KW"/>
</dbReference>
<dbReference type="PROSITE" id="PS50835">
    <property type="entry name" value="IG_LIKE"/>
    <property type="match status" value="1"/>
</dbReference>
<evidence type="ECO:0000256" key="5">
    <source>
        <dbReference type="ARBA" id="ARBA00023130"/>
    </source>
</evidence>
<evidence type="ECO:0000313" key="14">
    <source>
        <dbReference type="RefSeq" id="XP_006835597.1"/>
    </source>
</evidence>
<evidence type="ECO:0000256" key="11">
    <source>
        <dbReference type="SAM" id="SignalP"/>
    </source>
</evidence>
<evidence type="ECO:0000256" key="4">
    <source>
        <dbReference type="ARBA" id="ARBA00022859"/>
    </source>
</evidence>
<dbReference type="InterPro" id="IPR052051">
    <property type="entry name" value="TCR_complex_component"/>
</dbReference>
<feature type="domain" description="Ig-like" evidence="12">
    <location>
        <begin position="22"/>
        <end position="112"/>
    </location>
</feature>
<keyword evidence="9" id="KW-0325">Glycoprotein</keyword>
<evidence type="ECO:0000256" key="6">
    <source>
        <dbReference type="ARBA" id="ARBA00023136"/>
    </source>
</evidence>
<evidence type="ECO:0000256" key="1">
    <source>
        <dbReference type="ARBA" id="ARBA00004236"/>
    </source>
</evidence>
<feature type="signal peptide" evidence="11">
    <location>
        <begin position="1"/>
        <end position="21"/>
    </location>
</feature>
<dbReference type="Pfam" id="PF07686">
    <property type="entry name" value="V-set"/>
    <property type="match status" value="1"/>
</dbReference>
<dbReference type="Proteomes" id="UP000504623">
    <property type="component" value="Unplaced"/>
</dbReference>
<evidence type="ECO:0000256" key="10">
    <source>
        <dbReference type="SAM" id="Phobius"/>
    </source>
</evidence>
<keyword evidence="3 11" id="KW-0732">Signal</keyword>
<dbReference type="AlphaFoldDB" id="A0A9B0WI01"/>
<dbReference type="Pfam" id="PF09291">
    <property type="entry name" value="DUF1968"/>
    <property type="match status" value="1"/>
</dbReference>
<dbReference type="SUPFAM" id="SSF48726">
    <property type="entry name" value="Immunoglobulin"/>
    <property type="match status" value="2"/>
</dbReference>
<keyword evidence="4" id="KW-0391">Immunity</keyword>
<accession>A0A9B0WI01</accession>
<dbReference type="PANTHER" id="PTHR19433:SF72">
    <property type="entry name" value="T CELL RECEPTOR ALPHA CHAIN MC.7.G5-RELATED"/>
    <property type="match status" value="1"/>
</dbReference>
<proteinExistence type="predicted"/>
<evidence type="ECO:0000256" key="3">
    <source>
        <dbReference type="ARBA" id="ARBA00022729"/>
    </source>
</evidence>
<dbReference type="InterPro" id="IPR003599">
    <property type="entry name" value="Ig_sub"/>
</dbReference>
<keyword evidence="6 10" id="KW-0472">Membrane</keyword>
<keyword evidence="5" id="KW-1064">Adaptive immunity</keyword>
<keyword evidence="10" id="KW-0812">Transmembrane</keyword>
<feature type="chain" id="PRO_5038636881" evidence="11">
    <location>
        <begin position="22"/>
        <end position="277"/>
    </location>
</feature>
<dbReference type="PANTHER" id="PTHR19433">
    <property type="entry name" value="T-CELL RECEPTOR ALPHA CHAIN V REGION-RELATED"/>
    <property type="match status" value="1"/>
</dbReference>
<dbReference type="SMART" id="SM00409">
    <property type="entry name" value="IG"/>
    <property type="match status" value="1"/>
</dbReference>
<feature type="transmembrane region" description="Helical" evidence="10">
    <location>
        <begin position="251"/>
        <end position="275"/>
    </location>
</feature>
<name>A0A9B0WI01_CHRAS</name>
<dbReference type="GO" id="GO:0005886">
    <property type="term" value="C:plasma membrane"/>
    <property type="evidence" value="ECO:0007669"/>
    <property type="project" value="UniProtKB-SubCell"/>
</dbReference>
<dbReference type="InterPro" id="IPR007110">
    <property type="entry name" value="Ig-like_dom"/>
</dbReference>
<organism evidence="13 14">
    <name type="scientific">Chrysochloris asiatica</name>
    <name type="common">Cape golden mole</name>
    <dbReference type="NCBI Taxonomy" id="185453"/>
    <lineage>
        <taxon>Eukaryota</taxon>
        <taxon>Metazoa</taxon>
        <taxon>Chordata</taxon>
        <taxon>Craniata</taxon>
        <taxon>Vertebrata</taxon>
        <taxon>Euteleostomi</taxon>
        <taxon>Mammalia</taxon>
        <taxon>Eutheria</taxon>
        <taxon>Afrotheria</taxon>
        <taxon>Chrysochloridae</taxon>
        <taxon>Chrysochlorinae</taxon>
        <taxon>Chrysochloris</taxon>
    </lineage>
</organism>
<dbReference type="InterPro" id="IPR013783">
    <property type="entry name" value="Ig-like_fold"/>
</dbReference>
<keyword evidence="13" id="KW-1185">Reference proteome</keyword>
<evidence type="ECO:0000259" key="12">
    <source>
        <dbReference type="PROSITE" id="PS50835"/>
    </source>
</evidence>
<keyword evidence="7" id="KW-1015">Disulfide bond</keyword>
<dbReference type="InterPro" id="IPR015370">
    <property type="entry name" value="TCR_alpha_C"/>
</dbReference>
<dbReference type="Gene3D" id="2.60.40.10">
    <property type="entry name" value="Immunoglobulins"/>
    <property type="match status" value="2"/>
</dbReference>
<comment type="subcellular location">
    <subcellularLocation>
        <location evidence="1">Cell membrane</location>
    </subcellularLocation>
</comment>
<dbReference type="FunFam" id="2.60.40.10:FF:000878">
    <property type="entry name" value="T cell receptor alpha variable 38-1"/>
    <property type="match status" value="1"/>
</dbReference>
<keyword evidence="8" id="KW-0675">Receptor</keyword>
<reference evidence="14" key="1">
    <citation type="submission" date="2025-08" db="UniProtKB">
        <authorList>
            <consortium name="RefSeq"/>
        </authorList>
    </citation>
    <scope>IDENTIFICATION</scope>
    <source>
        <tissue evidence="14">Spleen</tissue>
    </source>
</reference>
<dbReference type="InterPro" id="IPR013106">
    <property type="entry name" value="Ig_V-set"/>
</dbReference>
<evidence type="ECO:0000256" key="9">
    <source>
        <dbReference type="ARBA" id="ARBA00023180"/>
    </source>
</evidence>
<protein>
    <submittedName>
        <fullName evidence="14">Uncharacterized protein LOC102818564</fullName>
    </submittedName>
</protein>